<dbReference type="GO" id="GO:0005737">
    <property type="term" value="C:cytoplasm"/>
    <property type="evidence" value="ECO:0007669"/>
    <property type="project" value="TreeGrafter"/>
</dbReference>
<feature type="compositionally biased region" description="Acidic residues" evidence="1">
    <location>
        <begin position="408"/>
        <end position="428"/>
    </location>
</feature>
<dbReference type="InterPro" id="IPR029052">
    <property type="entry name" value="Metallo-depent_PP-like"/>
</dbReference>
<feature type="region of interest" description="Disordered" evidence="1">
    <location>
        <begin position="378"/>
        <end position="459"/>
    </location>
</feature>
<dbReference type="OrthoDB" id="10267127at2759"/>
<comment type="caution">
    <text evidence="3">The sequence shown here is derived from an EMBL/GenBank/DDBJ whole genome shotgun (WGS) entry which is preliminary data.</text>
</comment>
<evidence type="ECO:0000313" key="4">
    <source>
        <dbReference type="Proteomes" id="UP000717328"/>
    </source>
</evidence>
<feature type="domain" description="Calcineurin-like phosphoesterase" evidence="2">
    <location>
        <begin position="65"/>
        <end position="148"/>
    </location>
</feature>
<name>A0A9P7GRG5_9AGAR</name>
<dbReference type="AlphaFoldDB" id="A0A9P7GRG5"/>
<protein>
    <recommendedName>
        <fullName evidence="2">Calcineurin-like phosphoesterase domain-containing protein</fullName>
    </recommendedName>
</protein>
<reference evidence="3" key="1">
    <citation type="submission" date="2021-02" db="EMBL/GenBank/DDBJ databases">
        <authorList>
            <person name="Nieuwenhuis M."/>
            <person name="Van De Peppel L.J.J."/>
        </authorList>
    </citation>
    <scope>NUCLEOTIDE SEQUENCE</scope>
    <source>
        <strain evidence="3">D49</strain>
    </source>
</reference>
<dbReference type="Pfam" id="PF00149">
    <property type="entry name" value="Metallophos"/>
    <property type="match status" value="1"/>
</dbReference>
<feature type="compositionally biased region" description="Basic and acidic residues" evidence="1">
    <location>
        <begin position="429"/>
        <end position="450"/>
    </location>
</feature>
<evidence type="ECO:0000313" key="3">
    <source>
        <dbReference type="EMBL" id="KAG5652120.1"/>
    </source>
</evidence>
<organism evidence="3 4">
    <name type="scientific">Sphagnurus paluster</name>
    <dbReference type="NCBI Taxonomy" id="117069"/>
    <lineage>
        <taxon>Eukaryota</taxon>
        <taxon>Fungi</taxon>
        <taxon>Dikarya</taxon>
        <taxon>Basidiomycota</taxon>
        <taxon>Agaricomycotina</taxon>
        <taxon>Agaricomycetes</taxon>
        <taxon>Agaricomycetidae</taxon>
        <taxon>Agaricales</taxon>
        <taxon>Tricholomatineae</taxon>
        <taxon>Lyophyllaceae</taxon>
        <taxon>Sphagnurus</taxon>
    </lineage>
</organism>
<accession>A0A9P7GRG5</accession>
<gene>
    <name evidence="3" type="ORF">H0H81_006257</name>
</gene>
<evidence type="ECO:0000259" key="2">
    <source>
        <dbReference type="Pfam" id="PF00149"/>
    </source>
</evidence>
<dbReference type="EMBL" id="JABCKI010000160">
    <property type="protein sequence ID" value="KAG5652120.1"/>
    <property type="molecule type" value="Genomic_DNA"/>
</dbReference>
<evidence type="ECO:0000256" key="1">
    <source>
        <dbReference type="SAM" id="MobiDB-lite"/>
    </source>
</evidence>
<dbReference type="GO" id="GO:0016791">
    <property type="term" value="F:phosphatase activity"/>
    <property type="evidence" value="ECO:0007669"/>
    <property type="project" value="TreeGrafter"/>
</dbReference>
<sequence length="459" mass="50688">MSVRQVSAYTVLAVFVVFFLYNGLAFVSLPSLSASSSHTFPDFSHYGPVPTLAAAQFPLDDPHRRTIIVGDIHGKYQPFQSLLAKLAYDPSTDALVHVGDILTKGSHNGSMATLAFMAAHNITGVRGNHDQKVLEWRAWIAWIRSQPGGPHWLDDLSARYNSNSNPDALLKPHIDSKWAKKIPKGWKLFSDHFNIARAMSDAQYAYLRALPLAVHVPSAHAYIVHAGLLPSDPRFPHNDPRQPLARVPHLTLKGKGGENTPALRELQEKALMVRVPQNTVPFNILNIRSFLKDKASKNKKGQAWSKIWRHDMERCAGFDLSLAPPHPKDELLPCYPISVIYGHAASRGLDVKRWSIGLDSGCVYNHRLSALVLGPAAGDGKKKPALVETPPSLRDASAGEYDYVLREEADDDDGDDDGTPDDKDQDQDQDAKHPDGEDAEPRVRFGDTYRGRIVSVSCG</sequence>
<dbReference type="PANTHER" id="PTHR42850">
    <property type="entry name" value="METALLOPHOSPHOESTERASE"/>
    <property type="match status" value="1"/>
</dbReference>
<dbReference type="SUPFAM" id="SSF56300">
    <property type="entry name" value="Metallo-dependent phosphatases"/>
    <property type="match status" value="1"/>
</dbReference>
<proteinExistence type="predicted"/>
<dbReference type="InterPro" id="IPR050126">
    <property type="entry name" value="Ap4A_hydrolase"/>
</dbReference>
<keyword evidence="4" id="KW-1185">Reference proteome</keyword>
<dbReference type="GO" id="GO:0006798">
    <property type="term" value="P:polyphosphate catabolic process"/>
    <property type="evidence" value="ECO:0007669"/>
    <property type="project" value="TreeGrafter"/>
</dbReference>
<dbReference type="Gene3D" id="3.60.21.10">
    <property type="match status" value="1"/>
</dbReference>
<dbReference type="InterPro" id="IPR004843">
    <property type="entry name" value="Calcineurin-like_PHP"/>
</dbReference>
<reference evidence="3" key="2">
    <citation type="submission" date="2021-10" db="EMBL/GenBank/DDBJ databases">
        <title>Phylogenomics reveals ancestral predisposition of the termite-cultivated fungus Termitomyces towards a domesticated lifestyle.</title>
        <authorList>
            <person name="Auxier B."/>
            <person name="Grum-Grzhimaylo A."/>
            <person name="Cardenas M.E."/>
            <person name="Lodge J.D."/>
            <person name="Laessoe T."/>
            <person name="Pedersen O."/>
            <person name="Smith M.E."/>
            <person name="Kuyper T.W."/>
            <person name="Franco-Molano E.A."/>
            <person name="Baroni T.J."/>
            <person name="Aanen D.K."/>
        </authorList>
    </citation>
    <scope>NUCLEOTIDE SEQUENCE</scope>
    <source>
        <strain evidence="3">D49</strain>
    </source>
</reference>
<dbReference type="Proteomes" id="UP000717328">
    <property type="component" value="Unassembled WGS sequence"/>
</dbReference>
<dbReference type="PANTHER" id="PTHR42850:SF4">
    <property type="entry name" value="ZINC-DEPENDENT ENDOPOLYPHOSPHATASE"/>
    <property type="match status" value="1"/>
</dbReference>
<dbReference type="GO" id="GO:0000298">
    <property type="term" value="F:endopolyphosphatase activity"/>
    <property type="evidence" value="ECO:0007669"/>
    <property type="project" value="TreeGrafter"/>
</dbReference>